<dbReference type="Gene3D" id="1.25.40.10">
    <property type="entry name" value="Tetratricopeptide repeat domain"/>
    <property type="match status" value="1"/>
</dbReference>
<dbReference type="InterPro" id="IPR011990">
    <property type="entry name" value="TPR-like_helical_dom_sf"/>
</dbReference>
<evidence type="ECO:0000313" key="3">
    <source>
        <dbReference type="Proteomes" id="UP001082899"/>
    </source>
</evidence>
<proteinExistence type="predicted"/>
<comment type="caution">
    <text evidence="2">The sequence shown here is derived from an EMBL/GenBank/DDBJ whole genome shotgun (WGS) entry which is preliminary data.</text>
</comment>
<gene>
    <name evidence="2" type="ORF">OVY01_11760</name>
</gene>
<dbReference type="SMART" id="SM00974">
    <property type="entry name" value="T5orf172"/>
    <property type="match status" value="1"/>
</dbReference>
<dbReference type="Pfam" id="PF10544">
    <property type="entry name" value="T5orf172"/>
    <property type="match status" value="1"/>
</dbReference>
<evidence type="ECO:0000259" key="1">
    <source>
        <dbReference type="SMART" id="SM00974"/>
    </source>
</evidence>
<sequence>MTNNEGYVYVLTNPSLPSQVKVGRTERDPHTRLRELSAATGVPTPFELAYSAHFLDCHAAEASAHAEWKDKRVNDGREFFRVTVSEALRVLRNLSAIERQTNDPQVIEDLLIRGRQYLFGAQGVLRNPERALSLFEEAAAMGSAGAAYFAGRAAYKLGDDGTRQGKAQQAKAKAFMERALGHFQTAIGLGHANACA</sequence>
<dbReference type="Proteomes" id="UP001082899">
    <property type="component" value="Unassembled WGS sequence"/>
</dbReference>
<name>A0ABT3ZNR9_9BURK</name>
<dbReference type="RefSeq" id="WP_267847609.1">
    <property type="nucleotide sequence ID" value="NZ_JAPMXC010000001.1"/>
</dbReference>
<organism evidence="2 3">
    <name type="scientific">Robbsia betulipollinis</name>
    <dbReference type="NCBI Taxonomy" id="2981849"/>
    <lineage>
        <taxon>Bacteria</taxon>
        <taxon>Pseudomonadati</taxon>
        <taxon>Pseudomonadota</taxon>
        <taxon>Betaproteobacteria</taxon>
        <taxon>Burkholderiales</taxon>
        <taxon>Burkholderiaceae</taxon>
        <taxon>Robbsia</taxon>
    </lineage>
</organism>
<dbReference type="SUPFAM" id="SSF81901">
    <property type="entry name" value="HCP-like"/>
    <property type="match status" value="1"/>
</dbReference>
<feature type="domain" description="Bacteriophage T5 Orf172 DNA-binding" evidence="1">
    <location>
        <begin position="14"/>
        <end position="94"/>
    </location>
</feature>
<evidence type="ECO:0000313" key="2">
    <source>
        <dbReference type="EMBL" id="MCY0387900.1"/>
    </source>
</evidence>
<dbReference type="EMBL" id="JAPMXC010000001">
    <property type="protein sequence ID" value="MCY0387900.1"/>
    <property type="molecule type" value="Genomic_DNA"/>
</dbReference>
<dbReference type="InterPro" id="IPR018306">
    <property type="entry name" value="Phage_T5_Orf172_DNA-bd"/>
</dbReference>
<reference evidence="2" key="1">
    <citation type="submission" date="2022-11" db="EMBL/GenBank/DDBJ databases">
        <title>Robbsia betulipollinis sp. nov., isolated from pollen of birch (Betula pendula).</title>
        <authorList>
            <person name="Shi H."/>
            <person name="Ambika Manirajan B."/>
            <person name="Ratering S."/>
            <person name="Geissler-Plaum R."/>
            <person name="Schnell S."/>
        </authorList>
    </citation>
    <scope>NUCLEOTIDE SEQUENCE</scope>
    <source>
        <strain evidence="2">Bb-Pol-6</strain>
    </source>
</reference>
<keyword evidence="3" id="KW-1185">Reference proteome</keyword>
<accession>A0ABT3ZNR9</accession>
<protein>
    <submittedName>
        <fullName evidence="2">GIY-YIG nuclease family protein</fullName>
    </submittedName>
</protein>